<comment type="subcellular location">
    <subcellularLocation>
        <location evidence="1">Cytoplasm</location>
        <location evidence="1">Cytosol</location>
    </subcellularLocation>
</comment>
<dbReference type="InterPro" id="IPR006168">
    <property type="entry name" value="G3P_DH_NAD-dep"/>
</dbReference>
<dbReference type="GO" id="GO:0005829">
    <property type="term" value="C:cytosol"/>
    <property type="evidence" value="ECO:0007669"/>
    <property type="project" value="UniProtKB-SubCell"/>
</dbReference>
<evidence type="ECO:0000256" key="1">
    <source>
        <dbReference type="ARBA" id="ARBA00004514"/>
    </source>
</evidence>
<dbReference type="FunFam" id="3.40.50.720:FF:000229">
    <property type="entry name" value="Glycerol-3-phosphate dehydrogenase [NAD(+)]"/>
    <property type="match status" value="1"/>
</dbReference>
<dbReference type="GO" id="GO:0051287">
    <property type="term" value="F:NAD binding"/>
    <property type="evidence" value="ECO:0007669"/>
    <property type="project" value="UniProtKB-UniRule"/>
</dbReference>
<dbReference type="InterPro" id="IPR011128">
    <property type="entry name" value="G3P_DH_NAD-dep_N"/>
</dbReference>
<dbReference type="Proteomes" id="UP001604277">
    <property type="component" value="Unassembled WGS sequence"/>
</dbReference>
<feature type="domain" description="Glycerol-3-phosphate dehydrogenase NAD-dependent C-terminal" evidence="10">
    <location>
        <begin position="277"/>
        <end position="423"/>
    </location>
</feature>
<dbReference type="Gene3D" id="3.40.50.720">
    <property type="entry name" value="NAD(P)-binding Rossmann-like Domain"/>
    <property type="match status" value="2"/>
</dbReference>
<feature type="domain" description="Glycerol-3-phosphate dehydrogenase NAD-dependent N-terminal" evidence="9">
    <location>
        <begin position="149"/>
        <end position="249"/>
    </location>
</feature>
<dbReference type="GO" id="GO:0141152">
    <property type="term" value="F:glycerol-3-phosphate dehydrogenase (NAD+) activity"/>
    <property type="evidence" value="ECO:0007669"/>
    <property type="project" value="UniProtKB-UniRule"/>
</dbReference>
<dbReference type="PANTHER" id="PTHR11728">
    <property type="entry name" value="GLYCEROL-3-PHOSPHATE DEHYDROGENASE"/>
    <property type="match status" value="1"/>
</dbReference>
<dbReference type="SUPFAM" id="SSF48179">
    <property type="entry name" value="6-phosphogluconate dehydrogenase C-terminal domain-like"/>
    <property type="match status" value="1"/>
</dbReference>
<evidence type="ECO:0000256" key="5">
    <source>
        <dbReference type="ARBA" id="ARBA00023027"/>
    </source>
</evidence>
<evidence type="ECO:0000256" key="4">
    <source>
        <dbReference type="ARBA" id="ARBA00023002"/>
    </source>
</evidence>
<protein>
    <recommendedName>
        <fullName evidence="8">Glycerol-3-phosphate dehydrogenase [NAD(+)]</fullName>
        <ecNumber evidence="8">1.1.1.8</ecNumber>
    </recommendedName>
</protein>
<dbReference type="EC" id="1.1.1.8" evidence="8"/>
<evidence type="ECO:0000259" key="10">
    <source>
        <dbReference type="Pfam" id="PF07479"/>
    </source>
</evidence>
<dbReference type="PRINTS" id="PR00077">
    <property type="entry name" value="GPDHDRGNASE"/>
</dbReference>
<evidence type="ECO:0000256" key="2">
    <source>
        <dbReference type="ARBA" id="ARBA00011009"/>
    </source>
</evidence>
<sequence length="464" mass="51744">MVETSEGVANNTAYSNGLVQSGNGALEEKIDEMRRLFGKADGDPLRIVGVGAGAWGSVFAAMLQDAYGSFRNKVQIRIWRRAGRSVDRATAEHLFEVINSREDVLRRLIRRCAYLKYVEGRLGDRMLYADEILKDGFCLNMIDTPLCPLKVVTNLQEAVWDADIVINGLPSTETRGVFEEISRYWKERIADPVIISLAKGIEAELEPEPRIITPTQMINRATGVSMENILYLGGPNIASEIYNKEYANARICGAEKWRKPLARFLRQPHFMVWDNGDLVTHEVMGGLKNVYAIGAGMVAALTNESATSKSVYFAHCTSEMIFITHLLAEEPEKLAGPLLADTYVTLLKGRNAWYGQKLAKGELSLDMGDSIKGKGMIQGVSAVKAFYELLGQSRLSIGHPNENNHVAPVELCPILKTLYKILILRELSSDAILQTLRDETMNDPRERIEIAQSHAIYRPSLLRK</sequence>
<name>A0ABD1QTW7_9LAMI</name>
<comment type="catalytic activity">
    <reaction evidence="6 8">
        <text>sn-glycerol 3-phosphate + NAD(+) = dihydroxyacetone phosphate + NADH + H(+)</text>
        <dbReference type="Rhea" id="RHEA:11092"/>
        <dbReference type="ChEBI" id="CHEBI:15378"/>
        <dbReference type="ChEBI" id="CHEBI:57540"/>
        <dbReference type="ChEBI" id="CHEBI:57597"/>
        <dbReference type="ChEBI" id="CHEBI:57642"/>
        <dbReference type="ChEBI" id="CHEBI:57945"/>
        <dbReference type="EC" id="1.1.1.8"/>
    </reaction>
</comment>
<reference evidence="12" key="1">
    <citation type="submission" date="2024-07" db="EMBL/GenBank/DDBJ databases">
        <title>Two chromosome-level genome assemblies of Korean endemic species Abeliophyllum distichum and Forsythia ovata (Oleaceae).</title>
        <authorList>
            <person name="Jang H."/>
        </authorList>
    </citation>
    <scope>NUCLEOTIDE SEQUENCE [LARGE SCALE GENOMIC DNA]</scope>
</reference>
<dbReference type="PANTHER" id="PTHR11728:SF33">
    <property type="entry name" value="GLYCEROL-3-PHOSPHATE DEHYDROGENASE [NAD(+)]"/>
    <property type="match status" value="1"/>
</dbReference>
<comment type="caution">
    <text evidence="11">The sequence shown here is derived from an EMBL/GenBank/DDBJ whole genome shotgun (WGS) entry which is preliminary data.</text>
</comment>
<dbReference type="InterPro" id="IPR036291">
    <property type="entry name" value="NAD(P)-bd_dom_sf"/>
</dbReference>
<evidence type="ECO:0000256" key="6">
    <source>
        <dbReference type="ARBA" id="ARBA00048683"/>
    </source>
</evidence>
<organism evidence="11 12">
    <name type="scientific">Forsythia ovata</name>
    <dbReference type="NCBI Taxonomy" id="205694"/>
    <lineage>
        <taxon>Eukaryota</taxon>
        <taxon>Viridiplantae</taxon>
        <taxon>Streptophyta</taxon>
        <taxon>Embryophyta</taxon>
        <taxon>Tracheophyta</taxon>
        <taxon>Spermatophyta</taxon>
        <taxon>Magnoliopsida</taxon>
        <taxon>eudicotyledons</taxon>
        <taxon>Gunneridae</taxon>
        <taxon>Pentapetalae</taxon>
        <taxon>asterids</taxon>
        <taxon>lamiids</taxon>
        <taxon>Lamiales</taxon>
        <taxon>Oleaceae</taxon>
        <taxon>Forsythieae</taxon>
        <taxon>Forsythia</taxon>
    </lineage>
</organism>
<dbReference type="AlphaFoldDB" id="A0ABD1QTW7"/>
<dbReference type="Pfam" id="PF07479">
    <property type="entry name" value="NAD_Gly3P_dh_C"/>
    <property type="match status" value="1"/>
</dbReference>
<dbReference type="InterPro" id="IPR013328">
    <property type="entry name" value="6PGD_dom2"/>
</dbReference>
<dbReference type="GO" id="GO:0046168">
    <property type="term" value="P:glycerol-3-phosphate catabolic process"/>
    <property type="evidence" value="ECO:0007669"/>
    <property type="project" value="UniProtKB-UniRule"/>
</dbReference>
<evidence type="ECO:0000313" key="12">
    <source>
        <dbReference type="Proteomes" id="UP001604277"/>
    </source>
</evidence>
<evidence type="ECO:0000313" key="11">
    <source>
        <dbReference type="EMBL" id="KAL2478404.1"/>
    </source>
</evidence>
<evidence type="ECO:0000256" key="8">
    <source>
        <dbReference type="RuleBase" id="RU361243"/>
    </source>
</evidence>
<evidence type="ECO:0000256" key="3">
    <source>
        <dbReference type="ARBA" id="ARBA00022490"/>
    </source>
</evidence>
<keyword evidence="5 7" id="KW-0520">NAD</keyword>
<dbReference type="InterPro" id="IPR006109">
    <property type="entry name" value="G3P_DH_NAD-dep_C"/>
</dbReference>
<keyword evidence="3" id="KW-0963">Cytoplasm</keyword>
<dbReference type="SUPFAM" id="SSF51735">
    <property type="entry name" value="NAD(P)-binding Rossmann-fold domains"/>
    <property type="match status" value="1"/>
</dbReference>
<dbReference type="EMBL" id="JBFOLJ010000014">
    <property type="protein sequence ID" value="KAL2478404.1"/>
    <property type="molecule type" value="Genomic_DNA"/>
</dbReference>
<gene>
    <name evidence="11" type="ORF">Fot_47418</name>
</gene>
<dbReference type="InterPro" id="IPR008927">
    <property type="entry name" value="6-PGluconate_DH-like_C_sf"/>
</dbReference>
<evidence type="ECO:0000259" key="9">
    <source>
        <dbReference type="Pfam" id="PF01210"/>
    </source>
</evidence>
<dbReference type="Gene3D" id="1.10.1040.10">
    <property type="entry name" value="N-(1-d-carboxylethyl)-l-norvaline Dehydrogenase, domain 2"/>
    <property type="match status" value="1"/>
</dbReference>
<keyword evidence="12" id="KW-1185">Reference proteome</keyword>
<comment type="similarity">
    <text evidence="2 7">Belongs to the NAD-dependent glycerol-3-phosphate dehydrogenase family.</text>
</comment>
<evidence type="ECO:0000256" key="7">
    <source>
        <dbReference type="RuleBase" id="RU000437"/>
    </source>
</evidence>
<dbReference type="FunFam" id="1.10.1040.10:FF:000012">
    <property type="entry name" value="Glycerol-3-phosphate dehydrogenase [NAD(+)]"/>
    <property type="match status" value="1"/>
</dbReference>
<dbReference type="FunFam" id="3.40.50.720:FF:000109">
    <property type="entry name" value="Glycerol-3-phosphate dehydrogenase [NAD(+)]"/>
    <property type="match status" value="1"/>
</dbReference>
<keyword evidence="4 7" id="KW-0560">Oxidoreductase</keyword>
<dbReference type="Pfam" id="PF01210">
    <property type="entry name" value="NAD_Gly3P_dh_N"/>
    <property type="match status" value="1"/>
</dbReference>
<accession>A0ABD1QTW7</accession>
<proteinExistence type="inferred from homology"/>